<dbReference type="Gene3D" id="3.30.160.60">
    <property type="entry name" value="Classic Zinc Finger"/>
    <property type="match status" value="1"/>
</dbReference>
<dbReference type="RefSeq" id="XP_004354742.1">
    <property type="nucleotide sequence ID" value="XM_004354690.1"/>
</dbReference>
<evidence type="ECO:0000313" key="2">
    <source>
        <dbReference type="EMBL" id="EGG16358.1"/>
    </source>
</evidence>
<gene>
    <name evidence="2" type="ORF">DFA_09389</name>
</gene>
<feature type="region of interest" description="Disordered" evidence="1">
    <location>
        <begin position="652"/>
        <end position="691"/>
    </location>
</feature>
<evidence type="ECO:0000256" key="1">
    <source>
        <dbReference type="SAM" id="MobiDB-lite"/>
    </source>
</evidence>
<feature type="compositionally biased region" description="Low complexity" evidence="1">
    <location>
        <begin position="327"/>
        <end position="337"/>
    </location>
</feature>
<feature type="region of interest" description="Disordered" evidence="1">
    <location>
        <begin position="78"/>
        <end position="114"/>
    </location>
</feature>
<accession>F4Q7H6</accession>
<dbReference type="AlphaFoldDB" id="F4Q7H6"/>
<dbReference type="STRING" id="1054147.F4Q7H6"/>
<dbReference type="KEGG" id="dfa:DFA_09389"/>
<feature type="compositionally biased region" description="Acidic residues" evidence="1">
    <location>
        <begin position="211"/>
        <end position="234"/>
    </location>
</feature>
<feature type="compositionally biased region" description="Low complexity" evidence="1">
    <location>
        <begin position="33"/>
        <end position="48"/>
    </location>
</feature>
<dbReference type="OrthoDB" id="21053at2759"/>
<feature type="region of interest" description="Disordered" evidence="1">
    <location>
        <begin position="594"/>
        <end position="620"/>
    </location>
</feature>
<feature type="region of interest" description="Disordered" evidence="1">
    <location>
        <begin position="200"/>
        <end position="348"/>
    </location>
</feature>
<evidence type="ECO:0000313" key="3">
    <source>
        <dbReference type="Proteomes" id="UP000007797"/>
    </source>
</evidence>
<feature type="compositionally biased region" description="Low complexity" evidence="1">
    <location>
        <begin position="608"/>
        <end position="617"/>
    </location>
</feature>
<feature type="region of interest" description="Disordered" evidence="1">
    <location>
        <begin position="704"/>
        <end position="733"/>
    </location>
</feature>
<dbReference type="GeneID" id="14868304"/>
<feature type="compositionally biased region" description="Low complexity" evidence="1">
    <location>
        <begin position="672"/>
        <end position="687"/>
    </location>
</feature>
<proteinExistence type="predicted"/>
<organism evidence="2 3">
    <name type="scientific">Cavenderia fasciculata</name>
    <name type="common">Slime mold</name>
    <name type="synonym">Dictyostelium fasciculatum</name>
    <dbReference type="NCBI Taxonomy" id="261658"/>
    <lineage>
        <taxon>Eukaryota</taxon>
        <taxon>Amoebozoa</taxon>
        <taxon>Evosea</taxon>
        <taxon>Eumycetozoa</taxon>
        <taxon>Dictyostelia</taxon>
        <taxon>Acytosteliales</taxon>
        <taxon>Cavenderiaceae</taxon>
        <taxon>Cavenderia</taxon>
    </lineage>
</organism>
<feature type="compositionally biased region" description="Basic residues" evidence="1">
    <location>
        <begin position="92"/>
        <end position="104"/>
    </location>
</feature>
<keyword evidence="3" id="KW-1185">Reference proteome</keyword>
<reference evidence="3" key="1">
    <citation type="journal article" date="2011" name="Genome Res.">
        <title>Phylogeny-wide analysis of social amoeba genomes highlights ancient origins for complex intercellular communication.</title>
        <authorList>
            <person name="Heidel A.J."/>
            <person name="Lawal H.M."/>
            <person name="Felder M."/>
            <person name="Schilde C."/>
            <person name="Helps N.R."/>
            <person name="Tunggal B."/>
            <person name="Rivero F."/>
            <person name="John U."/>
            <person name="Schleicher M."/>
            <person name="Eichinger L."/>
            <person name="Platzer M."/>
            <person name="Noegel A.A."/>
            <person name="Schaap P."/>
            <person name="Gloeckner G."/>
        </authorList>
    </citation>
    <scope>NUCLEOTIDE SEQUENCE [LARGE SCALE GENOMIC DNA]</scope>
    <source>
        <strain evidence="3">SH3</strain>
    </source>
</reference>
<protein>
    <submittedName>
        <fullName evidence="2">Uncharacterized protein</fullName>
    </submittedName>
</protein>
<dbReference type="EMBL" id="GL883024">
    <property type="protein sequence ID" value="EGG16358.1"/>
    <property type="molecule type" value="Genomic_DNA"/>
</dbReference>
<feature type="compositionally biased region" description="Polar residues" evidence="1">
    <location>
        <begin position="652"/>
        <end position="671"/>
    </location>
</feature>
<dbReference type="Proteomes" id="UP000007797">
    <property type="component" value="Unassembled WGS sequence"/>
</dbReference>
<feature type="compositionally biased region" description="Basic residues" evidence="1">
    <location>
        <begin position="252"/>
        <end position="271"/>
    </location>
</feature>
<name>F4Q7H6_CACFS</name>
<feature type="compositionally biased region" description="Low complexity" evidence="1">
    <location>
        <begin position="704"/>
        <end position="726"/>
    </location>
</feature>
<feature type="compositionally biased region" description="Low complexity" evidence="1">
    <location>
        <begin position="284"/>
        <end position="295"/>
    </location>
</feature>
<sequence>MSKFSMLLNLIEESNPNQHIAQQHHHYTTTSQPTNLTASSSTSSPSLLNHKRVMGYDDEDVIRFQQQQQELIKSPKKTKYNDEFQQQSHHQQQQHHHHHHHHHSSPTNSPPLLLTKSQIIPTSKQLYTPEYISSKVNSELVGSADHTCPSPSSPPSLEYLHYYKFNGISPNSSSHHNHHSHGHQQLLTKSKSFETTEQQVATVDDNYIDHEEIDDGEFGEEYDDDYDDEDEEGEEFRLDNININNNSAGAHQNHHHHHYASHHQQPHHNHHQLQSLFEEMKQHGSSSNGAGSSTSPKKLQIVAPSPVGSPLASPLGSPQRFRCVPGSSSSTPSTPKSHVGTPSRPFPTLDYKVKSEQVKQNTDGTYSCPYPTCNKTIKGNKGNLSSHLRWHRRLDAEAGESRGINNLEEGEEEEFTTPLKPSQRGVQLRNQMIHYGLNLFRQDNQGKYLCFFDGCQLRMLTNFSRHIAKHERKGDQIKEELKPFLPKSSVNNPRIPCSPPPLASLQNTPCLYSSQSTPNLSPLQDSIKSGGLNMSSSSSTQPIALQPALKSKKSYQNLTVNVNNSSTKCGSPIGSSHGVNSISVISPPLLSPTFGNNKPISSPPFEGSNNHHSSSSSPFVCRKSLSTSKLEIFSKASIEDDYNQVPISSSGKRYLSQSQTGTNSPTTVGTGPSSPNFLFSASSSSSAKRGGGDEIQWIYKKPVTPSSSPRVSVPSPFPSPSASVVPTTPPSPNSNGMQHLVAPLTPTSSMNIQFSKLHCGGPISSLGSISNSLSYSSNSILKPKKEDAAKSLICFKHSN</sequence>
<feature type="region of interest" description="Disordered" evidence="1">
    <location>
        <begin position="19"/>
        <end position="48"/>
    </location>
</feature>